<evidence type="ECO:0000313" key="8">
    <source>
        <dbReference type="Proteomes" id="UP000184356"/>
    </source>
</evidence>
<dbReference type="Pfam" id="PF01494">
    <property type="entry name" value="FAD_binding_3"/>
    <property type="match status" value="2"/>
</dbReference>
<evidence type="ECO:0000256" key="2">
    <source>
        <dbReference type="ARBA" id="ARBA00022630"/>
    </source>
</evidence>
<organism evidence="7 8">
    <name type="scientific">Aspergillus sydowii CBS 593.65</name>
    <dbReference type="NCBI Taxonomy" id="1036612"/>
    <lineage>
        <taxon>Eukaryota</taxon>
        <taxon>Fungi</taxon>
        <taxon>Dikarya</taxon>
        <taxon>Ascomycota</taxon>
        <taxon>Pezizomycotina</taxon>
        <taxon>Eurotiomycetes</taxon>
        <taxon>Eurotiomycetidae</taxon>
        <taxon>Eurotiales</taxon>
        <taxon>Aspergillaceae</taxon>
        <taxon>Aspergillus</taxon>
        <taxon>Aspergillus subgen. Nidulantes</taxon>
    </lineage>
</organism>
<evidence type="ECO:0000256" key="4">
    <source>
        <dbReference type="ARBA" id="ARBA00023002"/>
    </source>
</evidence>
<protein>
    <recommendedName>
        <fullName evidence="6">FAD-binding domain-containing protein</fullName>
    </recommendedName>
</protein>
<accession>A0A1L9T5C0</accession>
<dbReference type="PANTHER" id="PTHR47178">
    <property type="entry name" value="MONOOXYGENASE, FAD-BINDING"/>
    <property type="match status" value="1"/>
</dbReference>
<dbReference type="VEuPathDB" id="FungiDB:ASPSYDRAFT_71869"/>
<dbReference type="RefSeq" id="XP_040698289.1">
    <property type="nucleotide sequence ID" value="XM_040850608.1"/>
</dbReference>
<evidence type="ECO:0000259" key="6">
    <source>
        <dbReference type="Pfam" id="PF01494"/>
    </source>
</evidence>
<dbReference type="GO" id="GO:0004497">
    <property type="term" value="F:monooxygenase activity"/>
    <property type="evidence" value="ECO:0007669"/>
    <property type="project" value="UniProtKB-KW"/>
</dbReference>
<dbReference type="OrthoDB" id="47494at2759"/>
<dbReference type="PANTHER" id="PTHR47178:SF1">
    <property type="entry name" value="FAD-BINDING DOMAIN-CONTAINING PROTEIN-RELATED"/>
    <property type="match status" value="1"/>
</dbReference>
<keyword evidence="2" id="KW-0285">Flavoprotein</keyword>
<evidence type="ECO:0000256" key="1">
    <source>
        <dbReference type="ARBA" id="ARBA00001974"/>
    </source>
</evidence>
<keyword evidence="3" id="KW-0274">FAD</keyword>
<comment type="cofactor">
    <cofactor evidence="1">
        <name>FAD</name>
        <dbReference type="ChEBI" id="CHEBI:57692"/>
    </cofactor>
</comment>
<dbReference type="InterPro" id="IPR036188">
    <property type="entry name" value="FAD/NAD-bd_sf"/>
</dbReference>
<dbReference type="EMBL" id="KV878594">
    <property type="protein sequence ID" value="OJJ54483.1"/>
    <property type="molecule type" value="Genomic_DNA"/>
</dbReference>
<sequence length="307" mass="34095">MRGCPYCIAGLTLAQALRRHGIPCTVFERDDSPEVRHQGWGVSIHSTLTTWEAHVLPEIYDRVCEAQVNPAVGRDEVRGVPWINGATGKVEQSVPKSKRLRLRRDGIRRALMEGLDIKWGKRLVDIEKLEAGVRARFTDGTTTVGNVLVGADGSMSMVREFLAPTNHKLHRLPINALGCAVTMSEEQVAYFKDNVDPLYFMVDWPSVEWDNWNGTATLIGDAAHCMVIYRGEGVNHAIVDACQLADTIKSAADGHMSMNDAVREYEKEMRPRAREAVQTSRQAGHDGHCYSKVDKEGSFALLGEKPV</sequence>
<dbReference type="AlphaFoldDB" id="A0A1L9T5C0"/>
<dbReference type="InterPro" id="IPR002938">
    <property type="entry name" value="FAD-bd"/>
</dbReference>
<evidence type="ECO:0000256" key="5">
    <source>
        <dbReference type="ARBA" id="ARBA00023033"/>
    </source>
</evidence>
<gene>
    <name evidence="7" type="ORF">ASPSYDRAFT_71869</name>
</gene>
<feature type="domain" description="FAD-binding" evidence="6">
    <location>
        <begin position="9"/>
        <end position="163"/>
    </location>
</feature>
<dbReference type="Gene3D" id="3.50.50.60">
    <property type="entry name" value="FAD/NAD(P)-binding domain"/>
    <property type="match status" value="2"/>
</dbReference>
<name>A0A1L9T5C0_9EURO</name>
<dbReference type="STRING" id="1036612.A0A1L9T5C0"/>
<evidence type="ECO:0000313" key="7">
    <source>
        <dbReference type="EMBL" id="OJJ54483.1"/>
    </source>
</evidence>
<dbReference type="GO" id="GO:0071949">
    <property type="term" value="F:FAD binding"/>
    <property type="evidence" value="ECO:0007669"/>
    <property type="project" value="InterPro"/>
</dbReference>
<keyword evidence="4" id="KW-0560">Oxidoreductase</keyword>
<feature type="domain" description="FAD-binding" evidence="6">
    <location>
        <begin position="214"/>
        <end position="279"/>
    </location>
</feature>
<reference evidence="8" key="1">
    <citation type="journal article" date="2017" name="Genome Biol.">
        <title>Comparative genomics reveals high biological diversity and specific adaptations in the industrially and medically important fungal genus Aspergillus.</title>
        <authorList>
            <person name="de Vries R.P."/>
            <person name="Riley R."/>
            <person name="Wiebenga A."/>
            <person name="Aguilar-Osorio G."/>
            <person name="Amillis S."/>
            <person name="Uchima C.A."/>
            <person name="Anderluh G."/>
            <person name="Asadollahi M."/>
            <person name="Askin M."/>
            <person name="Barry K."/>
            <person name="Battaglia E."/>
            <person name="Bayram O."/>
            <person name="Benocci T."/>
            <person name="Braus-Stromeyer S.A."/>
            <person name="Caldana C."/>
            <person name="Canovas D."/>
            <person name="Cerqueira G.C."/>
            <person name="Chen F."/>
            <person name="Chen W."/>
            <person name="Choi C."/>
            <person name="Clum A."/>
            <person name="Dos Santos R.A."/>
            <person name="Damasio A.R."/>
            <person name="Diallinas G."/>
            <person name="Emri T."/>
            <person name="Fekete E."/>
            <person name="Flipphi M."/>
            <person name="Freyberg S."/>
            <person name="Gallo A."/>
            <person name="Gournas C."/>
            <person name="Habgood R."/>
            <person name="Hainaut M."/>
            <person name="Harispe M.L."/>
            <person name="Henrissat B."/>
            <person name="Hilden K.S."/>
            <person name="Hope R."/>
            <person name="Hossain A."/>
            <person name="Karabika E."/>
            <person name="Karaffa L."/>
            <person name="Karanyi Z."/>
            <person name="Krasevec N."/>
            <person name="Kuo A."/>
            <person name="Kusch H."/>
            <person name="LaButti K."/>
            <person name="Lagendijk E.L."/>
            <person name="Lapidus A."/>
            <person name="Levasseur A."/>
            <person name="Lindquist E."/>
            <person name="Lipzen A."/>
            <person name="Logrieco A.F."/>
            <person name="MacCabe A."/>
            <person name="Maekelae M.R."/>
            <person name="Malavazi I."/>
            <person name="Melin P."/>
            <person name="Meyer V."/>
            <person name="Mielnichuk N."/>
            <person name="Miskei M."/>
            <person name="Molnar A.P."/>
            <person name="Mule G."/>
            <person name="Ngan C.Y."/>
            <person name="Orejas M."/>
            <person name="Orosz E."/>
            <person name="Ouedraogo J.P."/>
            <person name="Overkamp K.M."/>
            <person name="Park H.-S."/>
            <person name="Perrone G."/>
            <person name="Piumi F."/>
            <person name="Punt P.J."/>
            <person name="Ram A.F."/>
            <person name="Ramon A."/>
            <person name="Rauscher S."/>
            <person name="Record E."/>
            <person name="Riano-Pachon D.M."/>
            <person name="Robert V."/>
            <person name="Roehrig J."/>
            <person name="Ruller R."/>
            <person name="Salamov A."/>
            <person name="Salih N.S."/>
            <person name="Samson R.A."/>
            <person name="Sandor E."/>
            <person name="Sanguinetti M."/>
            <person name="Schuetze T."/>
            <person name="Sepcic K."/>
            <person name="Shelest E."/>
            <person name="Sherlock G."/>
            <person name="Sophianopoulou V."/>
            <person name="Squina F.M."/>
            <person name="Sun H."/>
            <person name="Susca A."/>
            <person name="Todd R.B."/>
            <person name="Tsang A."/>
            <person name="Unkles S.E."/>
            <person name="van de Wiele N."/>
            <person name="van Rossen-Uffink D."/>
            <person name="Oliveira J.V."/>
            <person name="Vesth T.C."/>
            <person name="Visser J."/>
            <person name="Yu J.-H."/>
            <person name="Zhou M."/>
            <person name="Andersen M.R."/>
            <person name="Archer D.B."/>
            <person name="Baker S.E."/>
            <person name="Benoit I."/>
            <person name="Brakhage A.A."/>
            <person name="Braus G.H."/>
            <person name="Fischer R."/>
            <person name="Frisvad J.C."/>
            <person name="Goldman G.H."/>
            <person name="Houbraken J."/>
            <person name="Oakley B."/>
            <person name="Pocsi I."/>
            <person name="Scazzocchio C."/>
            <person name="Seiboth B."/>
            <person name="vanKuyk P.A."/>
            <person name="Wortman J."/>
            <person name="Dyer P.S."/>
            <person name="Grigoriev I.V."/>
        </authorList>
    </citation>
    <scope>NUCLEOTIDE SEQUENCE [LARGE SCALE GENOMIC DNA]</scope>
    <source>
        <strain evidence="8">CBS 593.65</strain>
    </source>
</reference>
<keyword evidence="8" id="KW-1185">Reference proteome</keyword>
<dbReference type="Proteomes" id="UP000184356">
    <property type="component" value="Unassembled WGS sequence"/>
</dbReference>
<dbReference type="SUPFAM" id="SSF51905">
    <property type="entry name" value="FAD/NAD(P)-binding domain"/>
    <property type="match status" value="1"/>
</dbReference>
<dbReference type="GeneID" id="63766681"/>
<keyword evidence="5" id="KW-0503">Monooxygenase</keyword>
<proteinExistence type="predicted"/>
<evidence type="ECO:0000256" key="3">
    <source>
        <dbReference type="ARBA" id="ARBA00022827"/>
    </source>
</evidence>